<dbReference type="SUPFAM" id="SSF50952">
    <property type="entry name" value="Soluble quinoprotein glucose dehydrogenase"/>
    <property type="match status" value="1"/>
</dbReference>
<dbReference type="InterPro" id="IPR011041">
    <property type="entry name" value="Quinoprot_gluc/sorb_DH_b-prop"/>
</dbReference>
<feature type="domain" description="Pyrrolo-quinoline quinone repeat" evidence="2">
    <location>
        <begin position="302"/>
        <end position="459"/>
    </location>
</feature>
<gene>
    <name evidence="3" type="ORF">DMA12_09380</name>
</gene>
<dbReference type="AlphaFoldDB" id="A0A428WVC3"/>
<reference evidence="3 4" key="1">
    <citation type="submission" date="2018-05" db="EMBL/GenBank/DDBJ databases">
        <title>Evolution of GPA BGCs.</title>
        <authorList>
            <person name="Waglechner N."/>
            <person name="Wright G.D."/>
        </authorList>
    </citation>
    <scope>NUCLEOTIDE SEQUENCE [LARGE SCALE GENOMIC DNA]</scope>
    <source>
        <strain evidence="3 4">DSM 5908</strain>
    </source>
</reference>
<evidence type="ECO:0000256" key="1">
    <source>
        <dbReference type="SAM" id="MobiDB-lite"/>
    </source>
</evidence>
<dbReference type="Gene3D" id="2.40.10.500">
    <property type="match status" value="1"/>
</dbReference>
<evidence type="ECO:0000259" key="2">
    <source>
        <dbReference type="Pfam" id="PF13360"/>
    </source>
</evidence>
<comment type="caution">
    <text evidence="3">The sequence shown here is derived from an EMBL/GenBank/DDBJ whole genome shotgun (WGS) entry which is preliminary data.</text>
</comment>
<dbReference type="SUPFAM" id="SSF63829">
    <property type="entry name" value="Calcium-dependent phosphotriesterase"/>
    <property type="match status" value="1"/>
</dbReference>
<organism evidence="3 4">
    <name type="scientific">Amycolatopsis balhimycina DSM 5908</name>
    <dbReference type="NCBI Taxonomy" id="1081091"/>
    <lineage>
        <taxon>Bacteria</taxon>
        <taxon>Bacillati</taxon>
        <taxon>Actinomycetota</taxon>
        <taxon>Actinomycetes</taxon>
        <taxon>Pseudonocardiales</taxon>
        <taxon>Pseudonocardiaceae</taxon>
        <taxon>Amycolatopsis</taxon>
    </lineage>
</organism>
<protein>
    <recommendedName>
        <fullName evidence="2">Pyrrolo-quinoline quinone repeat domain-containing protein</fullName>
    </recommendedName>
</protein>
<dbReference type="InterPro" id="IPR011042">
    <property type="entry name" value="6-blade_b-propeller_TolB-like"/>
</dbReference>
<feature type="region of interest" description="Disordered" evidence="1">
    <location>
        <begin position="465"/>
        <end position="487"/>
    </location>
</feature>
<accession>A0A428WVC3</accession>
<proteinExistence type="predicted"/>
<keyword evidence="4" id="KW-1185">Reference proteome</keyword>
<evidence type="ECO:0000313" key="3">
    <source>
        <dbReference type="EMBL" id="RSM46950.1"/>
    </source>
</evidence>
<evidence type="ECO:0000313" key="4">
    <source>
        <dbReference type="Proteomes" id="UP000286716"/>
    </source>
</evidence>
<dbReference type="EMBL" id="QHHU01000011">
    <property type="protein sequence ID" value="RSM46950.1"/>
    <property type="molecule type" value="Genomic_DNA"/>
</dbReference>
<dbReference type="Proteomes" id="UP000286716">
    <property type="component" value="Unassembled WGS sequence"/>
</dbReference>
<dbReference type="PANTHER" id="PTHR40274">
    <property type="entry name" value="VIRGINIAMYCIN B LYASE"/>
    <property type="match status" value="1"/>
</dbReference>
<sequence>MTGFRARRLTRPTSLRGSNGVAFGPDGRLYVAQFLAGEISAVDLATGDVEVVVPAGGPVQAPDDLAFGADGSMYITDLVPGRVWRRRPDTTFTLVTDQVRLPNGITCVGDRLFVNEMIPDGRLLELGDGEAKVLTGGLAMGNAMQLGPDGALYYPHMLTGEVFRIPPDGGTPELVAAEVHEPVAVRFDQGGVLQVLSRGVAGIVTRIDLFGTGDRTLITSGLPGLDNAAFDTENRMFVSSYAGGGITELHPDGRTREIAPRGFAGPYGVTVDLGGTVHVADHYRIAEPRQPEDDVTTTELLPFAHGIAADGDLLHLTSQYGQVRTYDRTTRSVRTRANGLAEPSGVAVRADGALVVAEAGAGRVLTIDAEDTVGVLAAGFGRPVDVAVDSEGRWYLSDEERGAVYRLDGETAVVLADGLGAPQGITAGDGCLYVAETARGRLVAVDLVTGDVRKAADLPTNCDNRGFAPGRGLRHPDPRKASPGRTGDLPALHAHGLPGVARPFTGLATAADGSLYAAAGGTVVHLTPAGKP</sequence>
<dbReference type="InterPro" id="IPR002372">
    <property type="entry name" value="PQQ_rpt_dom"/>
</dbReference>
<dbReference type="Pfam" id="PF13360">
    <property type="entry name" value="PQQ_2"/>
    <property type="match status" value="1"/>
</dbReference>
<name>A0A428WVC3_AMYBA</name>
<dbReference type="InterPro" id="IPR051344">
    <property type="entry name" value="Vgb"/>
</dbReference>
<dbReference type="RefSeq" id="WP_020639187.1">
    <property type="nucleotide sequence ID" value="NZ_QHHU01000011.1"/>
</dbReference>
<dbReference type="Gene3D" id="2.120.10.30">
    <property type="entry name" value="TolB, C-terminal domain"/>
    <property type="match status" value="2"/>
</dbReference>
<dbReference type="OrthoDB" id="9768084at2"/>
<dbReference type="PANTHER" id="PTHR40274:SF4">
    <property type="entry name" value="BLL1406 PROTEIN"/>
    <property type="match status" value="1"/>
</dbReference>